<organism evidence="10 11">
    <name type="scientific">Oryza meyeriana var. granulata</name>
    <dbReference type="NCBI Taxonomy" id="110450"/>
    <lineage>
        <taxon>Eukaryota</taxon>
        <taxon>Viridiplantae</taxon>
        <taxon>Streptophyta</taxon>
        <taxon>Embryophyta</taxon>
        <taxon>Tracheophyta</taxon>
        <taxon>Spermatophyta</taxon>
        <taxon>Magnoliopsida</taxon>
        <taxon>Liliopsida</taxon>
        <taxon>Poales</taxon>
        <taxon>Poaceae</taxon>
        <taxon>BOP clade</taxon>
        <taxon>Oryzoideae</taxon>
        <taxon>Oryzeae</taxon>
        <taxon>Oryzinae</taxon>
        <taxon>Oryza</taxon>
        <taxon>Oryza meyeriana</taxon>
    </lineage>
</organism>
<evidence type="ECO:0000313" key="10">
    <source>
        <dbReference type="EMBL" id="KAF0895686.1"/>
    </source>
</evidence>
<feature type="compositionally biased region" description="Acidic residues" evidence="8">
    <location>
        <begin position="704"/>
        <end position="716"/>
    </location>
</feature>
<keyword evidence="2" id="KW-0479">Metal-binding</keyword>
<gene>
    <name evidence="10" type="ORF">E2562_014305</name>
</gene>
<evidence type="ECO:0000256" key="6">
    <source>
        <dbReference type="ARBA" id="ARBA00023242"/>
    </source>
</evidence>
<dbReference type="InterPro" id="IPR007021">
    <property type="entry name" value="DUF659"/>
</dbReference>
<evidence type="ECO:0000256" key="7">
    <source>
        <dbReference type="PROSITE-ProRule" id="PRU00027"/>
    </source>
</evidence>
<dbReference type="PANTHER" id="PTHR32166">
    <property type="entry name" value="OSJNBA0013A04.12 PROTEIN"/>
    <property type="match status" value="1"/>
</dbReference>
<dbReference type="Pfam" id="PF05699">
    <property type="entry name" value="Dimer_Tnp_hAT"/>
    <property type="match status" value="1"/>
</dbReference>
<dbReference type="GO" id="GO:0008270">
    <property type="term" value="F:zinc ion binding"/>
    <property type="evidence" value="ECO:0007669"/>
    <property type="project" value="UniProtKB-KW"/>
</dbReference>
<feature type="domain" description="BED-type" evidence="9">
    <location>
        <begin position="20"/>
        <end position="78"/>
    </location>
</feature>
<feature type="region of interest" description="Disordered" evidence="8">
    <location>
        <begin position="703"/>
        <end position="791"/>
    </location>
</feature>
<dbReference type="GO" id="GO:0005634">
    <property type="term" value="C:nucleus"/>
    <property type="evidence" value="ECO:0007669"/>
    <property type="project" value="UniProtKB-SubCell"/>
</dbReference>
<protein>
    <recommendedName>
        <fullName evidence="9">BED-type domain-containing protein</fullName>
    </recommendedName>
</protein>
<feature type="region of interest" description="Disordered" evidence="8">
    <location>
        <begin position="103"/>
        <end position="126"/>
    </location>
</feature>
<feature type="compositionally biased region" description="Basic residues" evidence="8">
    <location>
        <begin position="732"/>
        <end position="747"/>
    </location>
</feature>
<dbReference type="PANTHER" id="PTHR32166:SF74">
    <property type="entry name" value="OS05G0256350 PROTEIN"/>
    <property type="match status" value="1"/>
</dbReference>
<comment type="subcellular location">
    <subcellularLocation>
        <location evidence="1">Nucleus</location>
    </subcellularLocation>
</comment>
<accession>A0A6G1C687</accession>
<dbReference type="GO" id="GO:0046983">
    <property type="term" value="F:protein dimerization activity"/>
    <property type="evidence" value="ECO:0007669"/>
    <property type="project" value="InterPro"/>
</dbReference>
<evidence type="ECO:0000256" key="8">
    <source>
        <dbReference type="SAM" id="MobiDB-lite"/>
    </source>
</evidence>
<evidence type="ECO:0000256" key="2">
    <source>
        <dbReference type="ARBA" id="ARBA00022723"/>
    </source>
</evidence>
<keyword evidence="3 7" id="KW-0863">Zinc-finger</keyword>
<dbReference type="InterPro" id="IPR008906">
    <property type="entry name" value="HATC_C_dom"/>
</dbReference>
<evidence type="ECO:0000256" key="1">
    <source>
        <dbReference type="ARBA" id="ARBA00004123"/>
    </source>
</evidence>
<dbReference type="InterPro" id="IPR012337">
    <property type="entry name" value="RNaseH-like_sf"/>
</dbReference>
<dbReference type="Proteomes" id="UP000479710">
    <property type="component" value="Unassembled WGS sequence"/>
</dbReference>
<evidence type="ECO:0000256" key="3">
    <source>
        <dbReference type="ARBA" id="ARBA00022771"/>
    </source>
</evidence>
<dbReference type="Pfam" id="PF04937">
    <property type="entry name" value="DUF659"/>
    <property type="match status" value="1"/>
</dbReference>
<dbReference type="AlphaFoldDB" id="A0A6G1C687"/>
<sequence length="791" mass="89529">AGISSTASAPTDQNVQAIVSTTDPGWKYCTLPDKAKKHELKCNFCEKLCRGGITRIKLHLAHIPKCNVAKCERVPADVKAEMIEMLAKKNIVKENKTKEWKRARDKVNLDHSEGEASSEEEGGNSVVVVHSGRVGSTSSSKGGPKERFCKSTPEEVVAAKKGASLSNKVQTKLSTQKREERRDRACEYICQFFYEAGIAHNTVTLHSFDLMLEAVGDFGRSLKGPSAYEMSSPFLQKAKNKVTDSFKNYKEQRALTGCSLMTDAWTDKKGRGVMNIVVHSAYGVCFLDSVDCSSVKKDGKFIFDLVDKWIEEIGEKNVVQVVTDNASVNWTAATLLKAKRPSILWTGCAAHTIDLMLEDIGKIKKIDDTIVRARSLTTFLYSHKRVLALMRKCLGKDLVRAGITRFATAYLNLKSLLDNKKELGRLFRENELNEMGYLKKDKGKNASKVVRSETFWKNIDSAVNFFEPLANVLRRMDSDVPAMGFLHGCLLDAKKDIAKRFDNDVSRYKDVWEIIDKRWDNKLKTPLHLASYYLNPYYYYPNKLEIELDGTFREGLVTCVTKMVDDLEIQDKIFDELNMYQDGLGSFGKDIATRQRRNEKIDPAKWWLNHGTSSPNLRKLATRILGLTCSSSGCERNWSDFEQVHSKRRNRLLHDRMSDLVFVKFNSRLKHKRENKTRDPIEKQVVDILEDDDNEFITGVALAADDEQEEPEDPQAEGEKDQEQDVAPAEHGKRKRVVRPQIRKRVKKITDINAGKQSVPEIVAASSSDTENDDDHDVDMGRQSAKTRDSN</sequence>
<dbReference type="EMBL" id="SPHZ02000010">
    <property type="protein sequence ID" value="KAF0895686.1"/>
    <property type="molecule type" value="Genomic_DNA"/>
</dbReference>
<reference evidence="10 11" key="1">
    <citation type="submission" date="2019-11" db="EMBL/GenBank/DDBJ databases">
        <title>Whole genome sequence of Oryza granulata.</title>
        <authorList>
            <person name="Li W."/>
        </authorList>
    </citation>
    <scope>NUCLEOTIDE SEQUENCE [LARGE SCALE GENOMIC DNA]</scope>
    <source>
        <strain evidence="11">cv. Menghai</strain>
        <tissue evidence="10">Leaf</tissue>
    </source>
</reference>
<dbReference type="PROSITE" id="PS50808">
    <property type="entry name" value="ZF_BED"/>
    <property type="match status" value="1"/>
</dbReference>
<dbReference type="InterPro" id="IPR003656">
    <property type="entry name" value="Znf_BED"/>
</dbReference>
<evidence type="ECO:0000313" key="11">
    <source>
        <dbReference type="Proteomes" id="UP000479710"/>
    </source>
</evidence>
<evidence type="ECO:0000256" key="5">
    <source>
        <dbReference type="ARBA" id="ARBA00023125"/>
    </source>
</evidence>
<feature type="non-terminal residue" evidence="10">
    <location>
        <position position="1"/>
    </location>
</feature>
<comment type="caution">
    <text evidence="10">The sequence shown here is derived from an EMBL/GenBank/DDBJ whole genome shotgun (WGS) entry which is preliminary data.</text>
</comment>
<dbReference type="OrthoDB" id="685289at2759"/>
<keyword evidence="6" id="KW-0539">Nucleus</keyword>
<keyword evidence="11" id="KW-1185">Reference proteome</keyword>
<name>A0A6G1C687_9ORYZ</name>
<keyword evidence="5" id="KW-0238">DNA-binding</keyword>
<feature type="compositionally biased region" description="Basic and acidic residues" evidence="8">
    <location>
        <begin position="103"/>
        <end position="114"/>
    </location>
</feature>
<proteinExistence type="predicted"/>
<evidence type="ECO:0000259" key="9">
    <source>
        <dbReference type="PROSITE" id="PS50808"/>
    </source>
</evidence>
<evidence type="ECO:0000256" key="4">
    <source>
        <dbReference type="ARBA" id="ARBA00022833"/>
    </source>
</evidence>
<keyword evidence="4" id="KW-0862">Zinc</keyword>
<dbReference type="GO" id="GO:0003677">
    <property type="term" value="F:DNA binding"/>
    <property type="evidence" value="ECO:0007669"/>
    <property type="project" value="UniProtKB-KW"/>
</dbReference>
<dbReference type="SUPFAM" id="SSF53098">
    <property type="entry name" value="Ribonuclease H-like"/>
    <property type="match status" value="1"/>
</dbReference>
<feature type="compositionally biased region" description="Basic and acidic residues" evidence="8">
    <location>
        <begin position="717"/>
        <end position="731"/>
    </location>
</feature>